<evidence type="ECO:0000256" key="1">
    <source>
        <dbReference type="SAM" id="MobiDB-lite"/>
    </source>
</evidence>
<sequence>MLDPGNTSAPEQPYLEPDNEEDERSCKICYGADNVGGGKWKCLLRWIESAPYHQQRACNMCRYEYRSYWHLKPLNRWSVPRLNLGIWDVVEILLDMYSTVKLVRNTSAAIQGSKSILGQIFYFMFWKTFIFTDRRIQYYKALSVNMFASVFETSIKNAL</sequence>
<organism evidence="2 3">
    <name type="scientific">Ditylenchus dipsaci</name>
    <dbReference type="NCBI Taxonomy" id="166011"/>
    <lineage>
        <taxon>Eukaryota</taxon>
        <taxon>Metazoa</taxon>
        <taxon>Ecdysozoa</taxon>
        <taxon>Nematoda</taxon>
        <taxon>Chromadorea</taxon>
        <taxon>Rhabditida</taxon>
        <taxon>Tylenchina</taxon>
        <taxon>Tylenchomorpha</taxon>
        <taxon>Sphaerularioidea</taxon>
        <taxon>Anguinidae</taxon>
        <taxon>Anguininae</taxon>
        <taxon>Ditylenchus</taxon>
    </lineage>
</organism>
<evidence type="ECO:0000313" key="3">
    <source>
        <dbReference type="WBParaSite" id="jg11571"/>
    </source>
</evidence>
<proteinExistence type="predicted"/>
<feature type="region of interest" description="Disordered" evidence="1">
    <location>
        <begin position="1"/>
        <end position="20"/>
    </location>
</feature>
<dbReference type="WBParaSite" id="jg11571">
    <property type="protein sequence ID" value="jg11571"/>
    <property type="gene ID" value="jg11571"/>
</dbReference>
<protein>
    <submittedName>
        <fullName evidence="3">RING-CH-type domain-containing protein</fullName>
    </submittedName>
</protein>
<dbReference type="Proteomes" id="UP000887574">
    <property type="component" value="Unplaced"/>
</dbReference>
<reference evidence="3" key="1">
    <citation type="submission" date="2022-11" db="UniProtKB">
        <authorList>
            <consortium name="WormBaseParasite"/>
        </authorList>
    </citation>
    <scope>IDENTIFICATION</scope>
</reference>
<name>A0A915CQI8_9BILA</name>
<evidence type="ECO:0000313" key="2">
    <source>
        <dbReference type="Proteomes" id="UP000887574"/>
    </source>
</evidence>
<accession>A0A915CQI8</accession>
<dbReference type="AlphaFoldDB" id="A0A915CQI8"/>
<feature type="compositionally biased region" description="Polar residues" evidence="1">
    <location>
        <begin position="1"/>
        <end position="10"/>
    </location>
</feature>
<keyword evidence="2" id="KW-1185">Reference proteome</keyword>